<dbReference type="Proteomes" id="UP000661507">
    <property type="component" value="Unassembled WGS sequence"/>
</dbReference>
<dbReference type="PANTHER" id="PTHR44591">
    <property type="entry name" value="STRESS RESPONSE REGULATOR PROTEIN 1"/>
    <property type="match status" value="1"/>
</dbReference>
<comment type="caution">
    <text evidence="4">The sequence shown here is derived from an EMBL/GenBank/DDBJ whole genome shotgun (WGS) entry which is preliminary data.</text>
</comment>
<dbReference type="InterPro" id="IPR001789">
    <property type="entry name" value="Sig_transdc_resp-reg_receiver"/>
</dbReference>
<protein>
    <submittedName>
        <fullName evidence="4">Response regulator</fullName>
    </submittedName>
</protein>
<reference evidence="4" key="1">
    <citation type="journal article" date="2014" name="Int. J. Syst. Evol. Microbiol.">
        <title>Complete genome sequence of Corynebacterium casei LMG S-19264T (=DSM 44701T), isolated from a smear-ripened cheese.</title>
        <authorList>
            <consortium name="US DOE Joint Genome Institute (JGI-PGF)"/>
            <person name="Walter F."/>
            <person name="Albersmeier A."/>
            <person name="Kalinowski J."/>
            <person name="Ruckert C."/>
        </authorList>
    </citation>
    <scope>NUCLEOTIDE SEQUENCE</scope>
    <source>
        <strain evidence="4">CGMCC 1.3617</strain>
    </source>
</reference>
<keyword evidence="1 2" id="KW-0597">Phosphoprotein</keyword>
<keyword evidence="5" id="KW-1185">Reference proteome</keyword>
<name>A0A917NNX2_9PROT</name>
<dbReference type="Pfam" id="PF00072">
    <property type="entry name" value="Response_reg"/>
    <property type="match status" value="1"/>
</dbReference>
<dbReference type="EMBL" id="BMKW01000005">
    <property type="protein sequence ID" value="GGJ15047.1"/>
    <property type="molecule type" value="Genomic_DNA"/>
</dbReference>
<proteinExistence type="predicted"/>
<dbReference type="PANTHER" id="PTHR44591:SF24">
    <property type="entry name" value="PROTEIN-GLUTAMATE METHYLESTERASE_PROTEIN-GLUTAMINE GLUTAMINASE 1"/>
    <property type="match status" value="1"/>
</dbReference>
<evidence type="ECO:0000313" key="5">
    <source>
        <dbReference type="Proteomes" id="UP000661507"/>
    </source>
</evidence>
<sequence length="123" mass="12770">MPSDTPARRILVVEDEALVAMLVEDALEEAGFGVIGPVRSVAQALEALETELPDAAVLDLNLAGENSVAVADALVARGIPFVVATGYGAAGLPATHRDALVLPKPYDPADLTALLARLCERRA</sequence>
<dbReference type="RefSeq" id="WP_188967180.1">
    <property type="nucleotide sequence ID" value="NZ_BMKW01000005.1"/>
</dbReference>
<feature type="domain" description="Response regulatory" evidence="3">
    <location>
        <begin position="9"/>
        <end position="119"/>
    </location>
</feature>
<dbReference type="InterPro" id="IPR011006">
    <property type="entry name" value="CheY-like_superfamily"/>
</dbReference>
<dbReference type="PROSITE" id="PS50110">
    <property type="entry name" value="RESPONSE_REGULATORY"/>
    <property type="match status" value="1"/>
</dbReference>
<feature type="modified residue" description="4-aspartylphosphate" evidence="2">
    <location>
        <position position="59"/>
    </location>
</feature>
<gene>
    <name evidence="4" type="ORF">GCM10011320_22870</name>
</gene>
<evidence type="ECO:0000256" key="2">
    <source>
        <dbReference type="PROSITE-ProRule" id="PRU00169"/>
    </source>
</evidence>
<dbReference type="SMART" id="SM00448">
    <property type="entry name" value="REC"/>
    <property type="match status" value="1"/>
</dbReference>
<evidence type="ECO:0000259" key="3">
    <source>
        <dbReference type="PROSITE" id="PS50110"/>
    </source>
</evidence>
<evidence type="ECO:0000313" key="4">
    <source>
        <dbReference type="EMBL" id="GGJ15047.1"/>
    </source>
</evidence>
<accession>A0A917NNX2</accession>
<dbReference type="InterPro" id="IPR050595">
    <property type="entry name" value="Bact_response_regulator"/>
</dbReference>
<evidence type="ECO:0000256" key="1">
    <source>
        <dbReference type="ARBA" id="ARBA00022553"/>
    </source>
</evidence>
<dbReference type="GO" id="GO:0000160">
    <property type="term" value="P:phosphorelay signal transduction system"/>
    <property type="evidence" value="ECO:0007669"/>
    <property type="project" value="InterPro"/>
</dbReference>
<dbReference type="SUPFAM" id="SSF52172">
    <property type="entry name" value="CheY-like"/>
    <property type="match status" value="1"/>
</dbReference>
<dbReference type="AlphaFoldDB" id="A0A917NNX2"/>
<organism evidence="4 5">
    <name type="scientific">Neoroseomonas lacus</name>
    <dbReference type="NCBI Taxonomy" id="287609"/>
    <lineage>
        <taxon>Bacteria</taxon>
        <taxon>Pseudomonadati</taxon>
        <taxon>Pseudomonadota</taxon>
        <taxon>Alphaproteobacteria</taxon>
        <taxon>Acetobacterales</taxon>
        <taxon>Acetobacteraceae</taxon>
        <taxon>Neoroseomonas</taxon>
    </lineage>
</organism>
<dbReference type="Gene3D" id="3.40.50.2300">
    <property type="match status" value="1"/>
</dbReference>
<reference evidence="4" key="2">
    <citation type="submission" date="2020-09" db="EMBL/GenBank/DDBJ databases">
        <authorList>
            <person name="Sun Q."/>
            <person name="Zhou Y."/>
        </authorList>
    </citation>
    <scope>NUCLEOTIDE SEQUENCE</scope>
    <source>
        <strain evidence="4">CGMCC 1.3617</strain>
    </source>
</reference>